<gene>
    <name evidence="1" type="ORF">KCTCHS21_14230</name>
</gene>
<evidence type="ECO:0000313" key="1">
    <source>
        <dbReference type="EMBL" id="BBI32024.1"/>
    </source>
</evidence>
<name>A0A3T1D1Q5_9BACL</name>
<dbReference type="OrthoDB" id="2900194at2"/>
<accession>A0A3T1D1Q5</accession>
<dbReference type="RefSeq" id="WP_130606260.1">
    <property type="nucleotide sequence ID" value="NZ_AP019400.1"/>
</dbReference>
<sequence length="126" mass="14118">MIKLALTRDDARKHFADSGLTYASIDKAKIEALKIIIQKHLDVRNKYQADTEMKINKRNKKTVFSEDGSLLGCQLTMRCHYFNSREAITFGTSGFIGFCGWADDVNAAPLISAFIEWVDKLAGLEG</sequence>
<reference evidence="1 2" key="1">
    <citation type="submission" date="2019-01" db="EMBL/GenBank/DDBJ databases">
        <title>Complete genome sequence of Cohnella hallensis HS21 isolated from Korean fir (Abies koreana) rhizospheric soil.</title>
        <authorList>
            <person name="Jiang L."/>
            <person name="Kang S.W."/>
            <person name="Kim S."/>
            <person name="Jung J."/>
            <person name="Kim C.Y."/>
            <person name="Kim D.H."/>
            <person name="Kim S.W."/>
            <person name="Lee J."/>
        </authorList>
    </citation>
    <scope>NUCLEOTIDE SEQUENCE [LARGE SCALE GENOMIC DNA]</scope>
    <source>
        <strain evidence="1 2">HS21</strain>
    </source>
</reference>
<dbReference type="EMBL" id="AP019400">
    <property type="protein sequence ID" value="BBI32024.1"/>
    <property type="molecule type" value="Genomic_DNA"/>
</dbReference>
<dbReference type="AlphaFoldDB" id="A0A3T1D1Q5"/>
<protein>
    <submittedName>
        <fullName evidence="1">Uncharacterized protein</fullName>
    </submittedName>
</protein>
<dbReference type="Proteomes" id="UP000289856">
    <property type="component" value="Chromosome"/>
</dbReference>
<dbReference type="KEGG" id="cohn:KCTCHS21_14230"/>
<organism evidence="1 2">
    <name type="scientific">Cohnella abietis</name>
    <dbReference type="NCBI Taxonomy" id="2507935"/>
    <lineage>
        <taxon>Bacteria</taxon>
        <taxon>Bacillati</taxon>
        <taxon>Bacillota</taxon>
        <taxon>Bacilli</taxon>
        <taxon>Bacillales</taxon>
        <taxon>Paenibacillaceae</taxon>
        <taxon>Cohnella</taxon>
    </lineage>
</organism>
<proteinExistence type="predicted"/>
<keyword evidence="2" id="KW-1185">Reference proteome</keyword>
<evidence type="ECO:0000313" key="2">
    <source>
        <dbReference type="Proteomes" id="UP000289856"/>
    </source>
</evidence>